<dbReference type="InterPro" id="IPR029063">
    <property type="entry name" value="SAM-dependent_MTases_sf"/>
</dbReference>
<organism evidence="2 3">
    <name type="scientific">Sphaerisporangium rufum</name>
    <dbReference type="NCBI Taxonomy" id="1381558"/>
    <lineage>
        <taxon>Bacteria</taxon>
        <taxon>Bacillati</taxon>
        <taxon>Actinomycetota</taxon>
        <taxon>Actinomycetes</taxon>
        <taxon>Streptosporangiales</taxon>
        <taxon>Streptosporangiaceae</taxon>
        <taxon>Sphaerisporangium</taxon>
    </lineage>
</organism>
<dbReference type="InterPro" id="IPR041698">
    <property type="entry name" value="Methyltransf_25"/>
</dbReference>
<evidence type="ECO:0000313" key="2">
    <source>
        <dbReference type="EMBL" id="GII77177.1"/>
    </source>
</evidence>
<sequence length="282" mass="29250">MGAIVNTHQAEAWNGYEGGHWADHHDRYDAVNSGFNDPLLRAAAIGPADRVLDVGCGTGQVSRLAARLAPHGHVTGLDLSAPMLRRARELAAGKGLANVSFVQGDAQVHPLPADGFDVAVSRFAVMFFADPVAAFANIRRALRPDGRVAFLSLQAMERNEVGAVFGAMLRQLPGGGPAGGRAAGAGPESLADPARIHEVLGAAGFTDVVTVGVEAPQVWGRDTADAAAFLGAWGPVRHLLGGVAEPVAARAHAALAEALRPFERPGGVRLRGAGWLITATRP</sequence>
<accession>A0A919R033</accession>
<dbReference type="Proteomes" id="UP000655287">
    <property type="component" value="Unassembled WGS sequence"/>
</dbReference>
<gene>
    <name evidence="2" type="ORF">Sru01_21590</name>
</gene>
<dbReference type="EMBL" id="BOOU01000032">
    <property type="protein sequence ID" value="GII77177.1"/>
    <property type="molecule type" value="Genomic_DNA"/>
</dbReference>
<comment type="caution">
    <text evidence="2">The sequence shown here is derived from an EMBL/GenBank/DDBJ whole genome shotgun (WGS) entry which is preliminary data.</text>
</comment>
<dbReference type="PANTHER" id="PTHR43591">
    <property type="entry name" value="METHYLTRANSFERASE"/>
    <property type="match status" value="1"/>
</dbReference>
<dbReference type="PANTHER" id="PTHR43591:SF24">
    <property type="entry name" value="2-METHOXY-6-POLYPRENYL-1,4-BENZOQUINOL METHYLASE, MITOCHONDRIAL"/>
    <property type="match status" value="1"/>
</dbReference>
<reference evidence="2" key="1">
    <citation type="submission" date="2021-01" db="EMBL/GenBank/DDBJ databases">
        <title>Whole genome shotgun sequence of Sphaerisporangium rufum NBRC 109079.</title>
        <authorList>
            <person name="Komaki H."/>
            <person name="Tamura T."/>
        </authorList>
    </citation>
    <scope>NUCLEOTIDE SEQUENCE</scope>
    <source>
        <strain evidence="2">NBRC 109079</strain>
    </source>
</reference>
<feature type="domain" description="Methyltransferase" evidence="1">
    <location>
        <begin position="51"/>
        <end position="146"/>
    </location>
</feature>
<keyword evidence="2" id="KW-0808">Transferase</keyword>
<dbReference type="GO" id="GO:0008168">
    <property type="term" value="F:methyltransferase activity"/>
    <property type="evidence" value="ECO:0007669"/>
    <property type="project" value="UniProtKB-KW"/>
</dbReference>
<dbReference type="RefSeq" id="WP_203983942.1">
    <property type="nucleotide sequence ID" value="NZ_BOOU01000032.1"/>
</dbReference>
<proteinExistence type="predicted"/>
<dbReference type="SUPFAM" id="SSF53335">
    <property type="entry name" value="S-adenosyl-L-methionine-dependent methyltransferases"/>
    <property type="match status" value="1"/>
</dbReference>
<keyword evidence="2" id="KW-0489">Methyltransferase</keyword>
<dbReference type="GO" id="GO:0032259">
    <property type="term" value="P:methylation"/>
    <property type="evidence" value="ECO:0007669"/>
    <property type="project" value="UniProtKB-KW"/>
</dbReference>
<name>A0A919R033_9ACTN</name>
<dbReference type="AlphaFoldDB" id="A0A919R033"/>
<evidence type="ECO:0000313" key="3">
    <source>
        <dbReference type="Proteomes" id="UP000655287"/>
    </source>
</evidence>
<protein>
    <submittedName>
        <fullName evidence="2">Methyltransferase</fullName>
    </submittedName>
</protein>
<evidence type="ECO:0000259" key="1">
    <source>
        <dbReference type="Pfam" id="PF13649"/>
    </source>
</evidence>
<dbReference type="Pfam" id="PF13649">
    <property type="entry name" value="Methyltransf_25"/>
    <property type="match status" value="1"/>
</dbReference>
<dbReference type="CDD" id="cd02440">
    <property type="entry name" value="AdoMet_MTases"/>
    <property type="match status" value="1"/>
</dbReference>
<keyword evidence="3" id="KW-1185">Reference proteome</keyword>
<dbReference type="Gene3D" id="3.40.50.150">
    <property type="entry name" value="Vaccinia Virus protein VP39"/>
    <property type="match status" value="1"/>
</dbReference>